<proteinExistence type="predicted"/>
<dbReference type="Proteomes" id="UP000664859">
    <property type="component" value="Unassembled WGS sequence"/>
</dbReference>
<dbReference type="EMBL" id="JAFCMP010000182">
    <property type="protein sequence ID" value="KAG5183873.1"/>
    <property type="molecule type" value="Genomic_DNA"/>
</dbReference>
<comment type="caution">
    <text evidence="2">The sequence shown here is derived from an EMBL/GenBank/DDBJ whole genome shotgun (WGS) entry which is preliminary data.</text>
</comment>
<dbReference type="InterPro" id="IPR008999">
    <property type="entry name" value="Actin-crosslinking"/>
</dbReference>
<dbReference type="Gene3D" id="2.80.10.50">
    <property type="match status" value="1"/>
</dbReference>
<dbReference type="CDD" id="cd00257">
    <property type="entry name" value="beta-trefoil_FSCN-like"/>
    <property type="match status" value="1"/>
</dbReference>
<sequence length="321" mass="36230">MVFDTPFGGGRHHRDPPNAYMKIRNDTRETWVIKLTFSLEVTNLAAQAVAFVCTAGVSAAGLPAVYALGSAAFGSWCANTAAGALADVHVLNPGEEVVWAKGAGVGAITIPYACHCAYFERDGRHIVAWELKMSPICCSKERVGSSGWHCINWWYERDGASPKRKPLPALPEPAPARSVPAPVHRISSQRCTVRSFHGTYLRTNDSWVDVSPVTGPWEQWFLQTMSDGSKRLRNTRTKRYLCGDARREHMAVSTQTPAQDWELWDVIQAKRGRHVYHIQRRGTNCRMRAWPRTDFRNRLSGGRVDLTTNRDDWEEWTFQFL</sequence>
<keyword evidence="3" id="KW-1185">Reference proteome</keyword>
<feature type="region of interest" description="Disordered" evidence="1">
    <location>
        <begin position="162"/>
        <end position="181"/>
    </location>
</feature>
<accession>A0A835Z7U1</accession>
<evidence type="ECO:0000256" key="1">
    <source>
        <dbReference type="SAM" id="MobiDB-lite"/>
    </source>
</evidence>
<reference evidence="2" key="1">
    <citation type="submission" date="2021-02" db="EMBL/GenBank/DDBJ databases">
        <title>First Annotated Genome of the Yellow-green Alga Tribonema minus.</title>
        <authorList>
            <person name="Mahan K.M."/>
        </authorList>
    </citation>
    <scope>NUCLEOTIDE SEQUENCE</scope>
    <source>
        <strain evidence="2">UTEX B ZZ1240</strain>
    </source>
</reference>
<evidence type="ECO:0000313" key="2">
    <source>
        <dbReference type="EMBL" id="KAG5183873.1"/>
    </source>
</evidence>
<dbReference type="AlphaFoldDB" id="A0A835Z7U1"/>
<protein>
    <submittedName>
        <fullName evidence="2">Uncharacterized protein</fullName>
    </submittedName>
</protein>
<organism evidence="2 3">
    <name type="scientific">Tribonema minus</name>
    <dbReference type="NCBI Taxonomy" id="303371"/>
    <lineage>
        <taxon>Eukaryota</taxon>
        <taxon>Sar</taxon>
        <taxon>Stramenopiles</taxon>
        <taxon>Ochrophyta</taxon>
        <taxon>PX clade</taxon>
        <taxon>Xanthophyceae</taxon>
        <taxon>Tribonematales</taxon>
        <taxon>Tribonemataceae</taxon>
        <taxon>Tribonema</taxon>
    </lineage>
</organism>
<evidence type="ECO:0000313" key="3">
    <source>
        <dbReference type="Proteomes" id="UP000664859"/>
    </source>
</evidence>
<name>A0A835Z7U1_9STRA</name>
<dbReference type="SUPFAM" id="SSF50405">
    <property type="entry name" value="Actin-crosslinking proteins"/>
    <property type="match status" value="1"/>
</dbReference>
<gene>
    <name evidence="2" type="ORF">JKP88DRAFT_255647</name>
</gene>